<sequence length="104" mass="11755">GLDRLQAQSSANAVAASPQLFETLKNDTRKVSLYFFVFLLTSNISTVQLFEKRQANAVQAKALAVSQELTNSVEKMGRDNEKLMEENGKMREENGEMKRRLEES</sequence>
<proteinExistence type="predicted"/>
<feature type="non-terminal residue" evidence="2">
    <location>
        <position position="104"/>
    </location>
</feature>
<comment type="caution">
    <text evidence="2">The sequence shown here is derived from an EMBL/GenBank/DDBJ whole genome shotgun (WGS) entry which is preliminary data.</text>
</comment>
<dbReference type="AlphaFoldDB" id="A0AAV5VNX2"/>
<gene>
    <name evidence="2" type="ORF">PFISCL1PPCAC_10977</name>
</gene>
<keyword evidence="3" id="KW-1185">Reference proteome</keyword>
<organism evidence="2 3">
    <name type="scientific">Pristionchus fissidentatus</name>
    <dbReference type="NCBI Taxonomy" id="1538716"/>
    <lineage>
        <taxon>Eukaryota</taxon>
        <taxon>Metazoa</taxon>
        <taxon>Ecdysozoa</taxon>
        <taxon>Nematoda</taxon>
        <taxon>Chromadorea</taxon>
        <taxon>Rhabditida</taxon>
        <taxon>Rhabditina</taxon>
        <taxon>Diplogasteromorpha</taxon>
        <taxon>Diplogasteroidea</taxon>
        <taxon>Neodiplogasteridae</taxon>
        <taxon>Pristionchus</taxon>
    </lineage>
</organism>
<dbReference type="EMBL" id="BTSY01000003">
    <property type="protein sequence ID" value="GMT19680.1"/>
    <property type="molecule type" value="Genomic_DNA"/>
</dbReference>
<feature type="non-terminal residue" evidence="2">
    <location>
        <position position="1"/>
    </location>
</feature>
<feature type="region of interest" description="Disordered" evidence="1">
    <location>
        <begin position="79"/>
        <end position="104"/>
    </location>
</feature>
<evidence type="ECO:0000313" key="3">
    <source>
        <dbReference type="Proteomes" id="UP001432322"/>
    </source>
</evidence>
<reference evidence="2" key="1">
    <citation type="submission" date="2023-10" db="EMBL/GenBank/DDBJ databases">
        <title>Genome assembly of Pristionchus species.</title>
        <authorList>
            <person name="Yoshida K."/>
            <person name="Sommer R.J."/>
        </authorList>
    </citation>
    <scope>NUCLEOTIDE SEQUENCE</scope>
    <source>
        <strain evidence="2">RS5133</strain>
    </source>
</reference>
<protein>
    <submittedName>
        <fullName evidence="2">Uncharacterized protein</fullName>
    </submittedName>
</protein>
<name>A0AAV5VNX2_9BILA</name>
<evidence type="ECO:0000313" key="2">
    <source>
        <dbReference type="EMBL" id="GMT19680.1"/>
    </source>
</evidence>
<evidence type="ECO:0000256" key="1">
    <source>
        <dbReference type="SAM" id="MobiDB-lite"/>
    </source>
</evidence>
<accession>A0AAV5VNX2</accession>
<dbReference type="Proteomes" id="UP001432322">
    <property type="component" value="Unassembled WGS sequence"/>
</dbReference>